<comment type="subunit">
    <text evidence="10">Component of the NDC80 complex.</text>
</comment>
<dbReference type="WBParaSite" id="HCON_00155410-00001">
    <property type="protein sequence ID" value="HCON_00155410-00001"/>
    <property type="gene ID" value="HCON_00155410"/>
</dbReference>
<evidence type="ECO:0000313" key="15">
    <source>
        <dbReference type="WBParaSite" id="HCON_00155410-00001"/>
    </source>
</evidence>
<dbReference type="OMA" id="PSHKFQK"/>
<evidence type="ECO:0000256" key="10">
    <source>
        <dbReference type="RuleBase" id="RU368072"/>
    </source>
</evidence>
<dbReference type="AlphaFoldDB" id="A0A7I4YYY4"/>
<keyword evidence="6 11" id="KW-0175">Coiled coil</keyword>
<dbReference type="GO" id="GO:0005634">
    <property type="term" value="C:nucleus"/>
    <property type="evidence" value="ECO:0007669"/>
    <property type="project" value="UniProtKB-SubCell"/>
</dbReference>
<dbReference type="Gene3D" id="1.10.418.30">
    <property type="entry name" value="Ncd80 complex, Ncd80 subunit"/>
    <property type="match status" value="1"/>
</dbReference>
<keyword evidence="9 10" id="KW-0137">Centromere</keyword>
<evidence type="ECO:0000256" key="6">
    <source>
        <dbReference type="ARBA" id="ARBA00023054"/>
    </source>
</evidence>
<dbReference type="InterPro" id="IPR055260">
    <property type="entry name" value="Ndc80_CH"/>
</dbReference>
<organism evidence="14 15">
    <name type="scientific">Haemonchus contortus</name>
    <name type="common">Barber pole worm</name>
    <dbReference type="NCBI Taxonomy" id="6289"/>
    <lineage>
        <taxon>Eukaryota</taxon>
        <taxon>Metazoa</taxon>
        <taxon>Ecdysozoa</taxon>
        <taxon>Nematoda</taxon>
        <taxon>Chromadorea</taxon>
        <taxon>Rhabditida</taxon>
        <taxon>Rhabditina</taxon>
        <taxon>Rhabditomorpha</taxon>
        <taxon>Strongyloidea</taxon>
        <taxon>Trichostrongylidae</taxon>
        <taxon>Haemonchus</taxon>
    </lineage>
</organism>
<dbReference type="GO" id="GO:0031262">
    <property type="term" value="C:Ndc80 complex"/>
    <property type="evidence" value="ECO:0007669"/>
    <property type="project" value="UniProtKB-UniRule"/>
</dbReference>
<comment type="subcellular location">
    <subcellularLocation>
        <location evidence="10">Chromosome</location>
        <location evidence="10">Centromere</location>
        <location evidence="10">Kinetochore</location>
    </subcellularLocation>
    <subcellularLocation>
        <location evidence="10">Nucleus</location>
    </subcellularLocation>
</comment>
<dbReference type="Gene3D" id="1.10.287.1490">
    <property type="match status" value="1"/>
</dbReference>
<dbReference type="InterPro" id="IPR005550">
    <property type="entry name" value="Kinetochore_Ndc80"/>
</dbReference>
<keyword evidence="3 10" id="KW-0132">Cell division</keyword>
<dbReference type="InterPro" id="IPR038273">
    <property type="entry name" value="Ndc80_sf"/>
</dbReference>
<feature type="coiled-coil region" evidence="11">
    <location>
        <begin position="253"/>
        <end position="388"/>
    </location>
</feature>
<comment type="function">
    <text evidence="10">Acts as a component of the essential kinetochore-associated NDC80 complex, which is required for chromosome segregation and spindle checkpoint activity.</text>
</comment>
<evidence type="ECO:0000256" key="3">
    <source>
        <dbReference type="ARBA" id="ARBA00022618"/>
    </source>
</evidence>
<sequence>MYGSERKKSMGATRWGVPSSTMKTPTRPRFTIGGTQINSSSKNDFNSGQPRFSIGGAVPASARRHSVFRSLTSNIKDTRPLTSKEYQCDMVRTIYEFLLEHDGENCLPERVIRSPTKQDFISMFESIYQHVNPDFQLKNVNEEVPAIFRELGYPTAIKPSTMQTIGAAHTWPTLLGALTWLIDNIKVCNQLQGKVGQELLLGGDDSNGTLKAYKYSWMNTVFKEYIQNRKDFMENDGAFDVNIERLRQWYEQQEDFDTQKQTIEANLEQIAEECKELEADKGNVERLQQDIARLDDDIAKAQEYKEKTDQDEKLLAETLDAVNVELATVRGQEKECRAKLAEVESAIKAQEETNGLCGTEARALIAEVDQNKLTLRKLKAELEDLCKQHWKAVPKTKSALAEQQGRFHKLVVDIRSLYPNACSEDTVVIDENPSDARALHLAVLKDCKSLLEDVEAKLLQQKWDLEQAIRKAISEAENIKQEDGVISGKLRERQRMDSRAERQRRRDRDDWEKDVIAEETEIDRLENEKEVLENKCHEVGSLKRDLETLRAENSEYSKILAEKQLKISDAILSRFHAVVSDLDMMKEAREWMMRKMEEMIALGEQIPSDSLLVEGHDED</sequence>
<feature type="coiled-coil region" evidence="11">
    <location>
        <begin position="451"/>
        <end position="482"/>
    </location>
</feature>
<evidence type="ECO:0000313" key="14">
    <source>
        <dbReference type="Proteomes" id="UP000025227"/>
    </source>
</evidence>
<dbReference type="PANTHER" id="PTHR10643">
    <property type="entry name" value="KINETOCHORE PROTEIN NDC80"/>
    <property type="match status" value="1"/>
</dbReference>
<name>A0A7I4YYY4_HAECO</name>
<evidence type="ECO:0000256" key="5">
    <source>
        <dbReference type="ARBA" id="ARBA00022838"/>
    </source>
</evidence>
<evidence type="ECO:0000259" key="13">
    <source>
        <dbReference type="Pfam" id="PF03801"/>
    </source>
</evidence>
<dbReference type="OrthoDB" id="7459479at2759"/>
<dbReference type="GO" id="GO:0051301">
    <property type="term" value="P:cell division"/>
    <property type="evidence" value="ECO:0007669"/>
    <property type="project" value="UniProtKB-UniRule"/>
</dbReference>
<reference evidence="15" key="1">
    <citation type="submission" date="2020-12" db="UniProtKB">
        <authorList>
            <consortium name="WormBaseParasite"/>
        </authorList>
    </citation>
    <scope>IDENTIFICATION</scope>
    <source>
        <strain evidence="15">MHco3</strain>
    </source>
</reference>
<evidence type="ECO:0000256" key="4">
    <source>
        <dbReference type="ARBA" id="ARBA00022776"/>
    </source>
</evidence>
<accession>A0A7I4YYY4</accession>
<keyword evidence="7 10" id="KW-0539">Nucleus</keyword>
<evidence type="ECO:0000256" key="2">
    <source>
        <dbReference type="ARBA" id="ARBA00022454"/>
    </source>
</evidence>
<evidence type="ECO:0000256" key="9">
    <source>
        <dbReference type="ARBA" id="ARBA00023328"/>
    </source>
</evidence>
<feature type="coiled-coil region" evidence="11">
    <location>
        <begin position="508"/>
        <end position="566"/>
    </location>
</feature>
<evidence type="ECO:0000256" key="12">
    <source>
        <dbReference type="SAM" id="MobiDB-lite"/>
    </source>
</evidence>
<keyword evidence="5 10" id="KW-0995">Kinetochore</keyword>
<dbReference type="PANTHER" id="PTHR10643:SF2">
    <property type="entry name" value="KINETOCHORE PROTEIN NDC80 HOMOLOG"/>
    <property type="match status" value="1"/>
</dbReference>
<keyword evidence="14" id="KW-1185">Reference proteome</keyword>
<evidence type="ECO:0000256" key="11">
    <source>
        <dbReference type="SAM" id="Coils"/>
    </source>
</evidence>
<dbReference type="Pfam" id="PF03801">
    <property type="entry name" value="Ndc80_HEC"/>
    <property type="match status" value="1"/>
</dbReference>
<evidence type="ECO:0000256" key="7">
    <source>
        <dbReference type="ARBA" id="ARBA00023242"/>
    </source>
</evidence>
<comment type="similarity">
    <text evidence="1 10">Belongs to the NDC80/HEC1 family.</text>
</comment>
<dbReference type="GO" id="GO:0051315">
    <property type="term" value="P:attachment of mitotic spindle microtubules to kinetochore"/>
    <property type="evidence" value="ECO:0007669"/>
    <property type="project" value="UniProtKB-UniRule"/>
</dbReference>
<feature type="region of interest" description="Disordered" evidence="12">
    <location>
        <begin position="1"/>
        <end position="28"/>
    </location>
</feature>
<keyword evidence="4 10" id="KW-0498">Mitosis</keyword>
<dbReference type="Proteomes" id="UP000025227">
    <property type="component" value="Unplaced"/>
</dbReference>
<feature type="domain" description="Kinetochore protein Ndc80 CH" evidence="13">
    <location>
        <begin position="64"/>
        <end position="190"/>
    </location>
</feature>
<evidence type="ECO:0000256" key="1">
    <source>
        <dbReference type="ARBA" id="ARBA00007050"/>
    </source>
</evidence>
<protein>
    <recommendedName>
        <fullName evidence="10">Kinetochore protein NDC80</fullName>
    </recommendedName>
</protein>
<keyword evidence="8 10" id="KW-0131">Cell cycle</keyword>
<keyword evidence="2 10" id="KW-0158">Chromosome</keyword>
<proteinExistence type="inferred from homology"/>
<evidence type="ECO:0000256" key="8">
    <source>
        <dbReference type="ARBA" id="ARBA00023306"/>
    </source>
</evidence>